<dbReference type="GO" id="GO:0003677">
    <property type="term" value="F:DNA binding"/>
    <property type="evidence" value="ECO:0007669"/>
    <property type="project" value="UniProtKB-UniRule"/>
</dbReference>
<dbReference type="PANTHER" id="PTHR30629">
    <property type="entry name" value="PROPHAGE INTEGRASE"/>
    <property type="match status" value="1"/>
</dbReference>
<evidence type="ECO:0000256" key="1">
    <source>
        <dbReference type="ARBA" id="ARBA00008857"/>
    </source>
</evidence>
<keyword evidence="4" id="KW-0233">DNA recombination</keyword>
<name>A0A805ZNK4_LACGA</name>
<feature type="domain" description="Tyr recombinase" evidence="6">
    <location>
        <begin position="170"/>
        <end position="364"/>
    </location>
</feature>
<dbReference type="RefSeq" id="WP_011678801.1">
    <property type="nucleotide sequence ID" value="NC_008530.1"/>
</dbReference>
<dbReference type="PANTHER" id="PTHR30629:SF2">
    <property type="entry name" value="PROPHAGE INTEGRASE INTS-RELATED"/>
    <property type="match status" value="1"/>
</dbReference>
<proteinExistence type="inferred from homology"/>
<dbReference type="EMBL" id="CP000413">
    <property type="protein sequence ID" value="ABJ59968.1"/>
    <property type="molecule type" value="Genomic_DNA"/>
</dbReference>
<evidence type="ECO:0000313" key="9">
    <source>
        <dbReference type="EMBL" id="ABJ60028.1"/>
    </source>
</evidence>
<evidence type="ECO:0000313" key="10">
    <source>
        <dbReference type="Proteomes" id="UP000000664"/>
    </source>
</evidence>
<dbReference type="CDD" id="cd01189">
    <property type="entry name" value="INT_ICEBs1_C_like"/>
    <property type="match status" value="1"/>
</dbReference>
<sequence length="372" mass="43220">MSVYKDNKSKTWYIKRSWYDVNGKRHYITRRGFKNKREAEKKDNKLAVQVSDGVNVTENPIFADYYDNWVKTYKGTPNGQSNSVAPNTLTEYILQGKRIRNYFGATKIKSIKRTTYQQFINDFGKDHAKTTMRKLHNIIKACIRSAINDGIITRNFTDDISLAYNQDKAYKVTYLQDKDIPRLYKYLYDHRKPQYSSSYMLMLMLLTGLRESEVAGLTWDNINLKSNLITVEKSWVYTQKDYGPTKNGSSQRIVSVPSKMMDCIQELKNNHKTKVFWSKTHRCLPGSKGLTECLRTALKNLGISADDFHPHSLRHSQVALLLQADISTYDIAQRLGHATTKTTEETYAYEFEKHRELVNKKINDVLSKKIED</sequence>
<dbReference type="InterPro" id="IPR004107">
    <property type="entry name" value="Integrase_SAM-like_N"/>
</dbReference>
<feature type="domain" description="Core-binding (CB)" evidence="7">
    <location>
        <begin position="60"/>
        <end position="147"/>
    </location>
</feature>
<dbReference type="PROSITE" id="PS51898">
    <property type="entry name" value="TYR_RECOMBINASE"/>
    <property type="match status" value="1"/>
</dbReference>
<evidence type="ECO:0000256" key="3">
    <source>
        <dbReference type="ARBA" id="ARBA00023125"/>
    </source>
</evidence>
<evidence type="ECO:0000256" key="4">
    <source>
        <dbReference type="ARBA" id="ARBA00023172"/>
    </source>
</evidence>
<evidence type="ECO:0000313" key="8">
    <source>
        <dbReference type="EMBL" id="ABJ59968.1"/>
    </source>
</evidence>
<dbReference type="InterPro" id="IPR050808">
    <property type="entry name" value="Phage_Integrase"/>
</dbReference>
<dbReference type="Proteomes" id="UP000000664">
    <property type="component" value="Chromosome"/>
</dbReference>
<keyword evidence="3 5" id="KW-0238">DNA-binding</keyword>
<dbReference type="AlphaFoldDB" id="A0A805ZNK4"/>
<dbReference type="InterPro" id="IPR028259">
    <property type="entry name" value="AP2-like_int_N"/>
</dbReference>
<dbReference type="GO" id="GO:0015074">
    <property type="term" value="P:DNA integration"/>
    <property type="evidence" value="ECO:0007669"/>
    <property type="project" value="UniProtKB-KW"/>
</dbReference>
<dbReference type="InterPro" id="IPR044068">
    <property type="entry name" value="CB"/>
</dbReference>
<dbReference type="Pfam" id="PF00589">
    <property type="entry name" value="Phage_integrase"/>
    <property type="match status" value="1"/>
</dbReference>
<protein>
    <submittedName>
        <fullName evidence="9">Integrase</fullName>
    </submittedName>
</protein>
<dbReference type="EMBL" id="CP000413">
    <property type="protein sequence ID" value="ABJ60028.1"/>
    <property type="molecule type" value="Genomic_DNA"/>
</dbReference>
<dbReference type="PROSITE" id="PS51900">
    <property type="entry name" value="CB"/>
    <property type="match status" value="1"/>
</dbReference>
<gene>
    <name evidence="8" type="ordered locus">LGAS_0572</name>
    <name evidence="9" type="ordered locus">LGAS_0634</name>
</gene>
<dbReference type="GeneID" id="29638569"/>
<dbReference type="SUPFAM" id="SSF56349">
    <property type="entry name" value="DNA breaking-rejoining enzymes"/>
    <property type="match status" value="1"/>
</dbReference>
<dbReference type="GO" id="GO:0006310">
    <property type="term" value="P:DNA recombination"/>
    <property type="evidence" value="ECO:0007669"/>
    <property type="project" value="UniProtKB-KW"/>
</dbReference>
<dbReference type="Gene3D" id="1.10.150.130">
    <property type="match status" value="1"/>
</dbReference>
<dbReference type="InterPro" id="IPR002104">
    <property type="entry name" value="Integrase_catalytic"/>
</dbReference>
<dbReference type="InterPro" id="IPR010998">
    <property type="entry name" value="Integrase_recombinase_N"/>
</dbReference>
<accession>A0A805ZNK4</accession>
<dbReference type="Pfam" id="PF14659">
    <property type="entry name" value="Phage_int_SAM_3"/>
    <property type="match status" value="1"/>
</dbReference>
<dbReference type="KEGG" id="lga:LGAS_0572"/>
<dbReference type="InterPro" id="IPR011010">
    <property type="entry name" value="DNA_brk_join_enz"/>
</dbReference>
<evidence type="ECO:0000259" key="7">
    <source>
        <dbReference type="PROSITE" id="PS51900"/>
    </source>
</evidence>
<evidence type="ECO:0000256" key="2">
    <source>
        <dbReference type="ARBA" id="ARBA00022908"/>
    </source>
</evidence>
<dbReference type="InterPro" id="IPR013762">
    <property type="entry name" value="Integrase-like_cat_sf"/>
</dbReference>
<dbReference type="Gene3D" id="1.10.443.10">
    <property type="entry name" value="Intergrase catalytic core"/>
    <property type="match status" value="1"/>
</dbReference>
<keyword evidence="2" id="KW-0229">DNA integration</keyword>
<reference evidence="9 10" key="1">
    <citation type="journal article" date="2006" name="Proc. Natl. Acad. Sci. U.S.A.">
        <title>Comparative genomics of the lactic acid bacteria.</title>
        <authorList>
            <person name="Makarova K."/>
            <person name="Slesarev A."/>
            <person name="Wolf Y."/>
            <person name="Sorokin A."/>
            <person name="Mirkin B."/>
            <person name="Koonin E."/>
            <person name="Pavlov A."/>
            <person name="Pavlova N."/>
            <person name="Karamychev V."/>
            <person name="Polouchine N."/>
            <person name="Shakhova V."/>
            <person name="Grigoriev I."/>
            <person name="Lou Y."/>
            <person name="Rohksar D."/>
            <person name="Lucas S."/>
            <person name="Huang K."/>
            <person name="Goodstein D.M."/>
            <person name="Hawkins T."/>
            <person name="Plengvidhya V."/>
            <person name="Welker D."/>
            <person name="Hughes J."/>
            <person name="Goh Y."/>
            <person name="Benson A."/>
            <person name="Baldwin K."/>
            <person name="Lee J.H."/>
            <person name="Diaz-Muniz I."/>
            <person name="Dosti B."/>
            <person name="Smeianov V."/>
            <person name="Wechter W."/>
            <person name="Barabote R."/>
            <person name="Lorca G."/>
            <person name="Altermann E."/>
            <person name="Barrangou R."/>
            <person name="Ganesan B."/>
            <person name="Xie Y."/>
            <person name="Rawsthorne H."/>
            <person name="Tamir D."/>
            <person name="Parker C."/>
            <person name="Breidt F."/>
            <person name="Broadbent J."/>
            <person name="Hutkins R."/>
            <person name="O'Sullivan D."/>
            <person name="Steele J."/>
            <person name="Unlu G."/>
            <person name="Saier M."/>
            <person name="Klaenhammer T."/>
            <person name="Richardson P."/>
            <person name="Kozyavkin S."/>
            <person name="Weimer B."/>
            <person name="Mills D."/>
        </authorList>
    </citation>
    <scope>NUCLEOTIDE SEQUENCE [LARGE SCALE GENOMIC DNA]</scope>
    <source>
        <strain evidence="9">ATCC 33323</strain>
        <strain evidence="10">ATCC 33323 / DSM 20243 / BCRC 14619 / CIP 102991 / JCM 1131 / KCTC 3163 / NCIMB 11718 / NCTC 13722 / AM63</strain>
    </source>
</reference>
<evidence type="ECO:0000259" key="6">
    <source>
        <dbReference type="PROSITE" id="PS51898"/>
    </source>
</evidence>
<dbReference type="Pfam" id="PF14657">
    <property type="entry name" value="Arm-DNA-bind_4"/>
    <property type="match status" value="1"/>
</dbReference>
<organism evidence="9 10">
    <name type="scientific">Lactobacillus gasseri (strain ATCC 33323 / DSM 20243 / BCRC 14619 / CIP 102991 / JCM 1131 / KCTC 3163 / NCIMB 11718 / NCTC 13722 / AM63)</name>
    <dbReference type="NCBI Taxonomy" id="324831"/>
    <lineage>
        <taxon>Bacteria</taxon>
        <taxon>Bacillati</taxon>
        <taxon>Bacillota</taxon>
        <taxon>Bacilli</taxon>
        <taxon>Lactobacillales</taxon>
        <taxon>Lactobacillaceae</taxon>
        <taxon>Lactobacillus</taxon>
    </lineage>
</organism>
<dbReference type="KEGG" id="lga:LGAS_0634"/>
<comment type="similarity">
    <text evidence="1">Belongs to the 'phage' integrase family.</text>
</comment>
<evidence type="ECO:0000256" key="5">
    <source>
        <dbReference type="PROSITE-ProRule" id="PRU01248"/>
    </source>
</evidence>